<dbReference type="Proteomes" id="UP000663860">
    <property type="component" value="Unassembled WGS sequence"/>
</dbReference>
<reference evidence="10" key="1">
    <citation type="submission" date="2021-02" db="EMBL/GenBank/DDBJ databases">
        <authorList>
            <person name="Nowell W R."/>
        </authorList>
    </citation>
    <scope>NUCLEOTIDE SEQUENCE</scope>
</reference>
<dbReference type="PANTHER" id="PTHR11636:SF5">
    <property type="entry name" value="POU DOMAIN MOTIF 3, ISOFORM F"/>
    <property type="match status" value="1"/>
</dbReference>
<comment type="subcellular location">
    <subcellularLocation>
        <location evidence="1 5 6">Nucleus</location>
    </subcellularLocation>
</comment>
<organism evidence="10 11">
    <name type="scientific">Adineta steineri</name>
    <dbReference type="NCBI Taxonomy" id="433720"/>
    <lineage>
        <taxon>Eukaryota</taxon>
        <taxon>Metazoa</taxon>
        <taxon>Spiralia</taxon>
        <taxon>Gnathifera</taxon>
        <taxon>Rotifera</taxon>
        <taxon>Eurotatoria</taxon>
        <taxon>Bdelloidea</taxon>
        <taxon>Adinetida</taxon>
        <taxon>Adinetidae</taxon>
        <taxon>Adineta</taxon>
    </lineage>
</organism>
<dbReference type="InterPro" id="IPR009057">
    <property type="entry name" value="Homeodomain-like_sf"/>
</dbReference>
<evidence type="ECO:0000259" key="8">
    <source>
        <dbReference type="PROSITE" id="PS50071"/>
    </source>
</evidence>
<dbReference type="InterPro" id="IPR000327">
    <property type="entry name" value="POU_dom"/>
</dbReference>
<evidence type="ECO:0000256" key="5">
    <source>
        <dbReference type="PROSITE-ProRule" id="PRU00108"/>
    </source>
</evidence>
<evidence type="ECO:0000259" key="9">
    <source>
        <dbReference type="PROSITE" id="PS51179"/>
    </source>
</evidence>
<keyword evidence="7" id="KW-0804">Transcription</keyword>
<dbReference type="SUPFAM" id="SSF47413">
    <property type="entry name" value="lambda repressor-like DNA-binding domains"/>
    <property type="match status" value="2"/>
</dbReference>
<evidence type="ECO:0000313" key="11">
    <source>
        <dbReference type="Proteomes" id="UP000663860"/>
    </source>
</evidence>
<accession>A0A814Q3E9</accession>
<dbReference type="GO" id="GO:0000981">
    <property type="term" value="F:DNA-binding transcription factor activity, RNA polymerase II-specific"/>
    <property type="evidence" value="ECO:0007669"/>
    <property type="project" value="TreeGrafter"/>
</dbReference>
<comment type="caution">
    <text evidence="10">The sequence shown here is derived from an EMBL/GenBank/DDBJ whole genome shotgun (WGS) entry which is preliminary data.</text>
</comment>
<comment type="similarity">
    <text evidence="7">Belongs to the POU transcription factor family.</text>
</comment>
<feature type="DNA-binding region" description="Homeobox" evidence="5">
    <location>
        <begin position="269"/>
        <end position="328"/>
    </location>
</feature>
<dbReference type="Pfam" id="PF00157">
    <property type="entry name" value="Pou"/>
    <property type="match status" value="2"/>
</dbReference>
<dbReference type="InterPro" id="IPR010982">
    <property type="entry name" value="Lambda_DNA-bd_dom_sf"/>
</dbReference>
<protein>
    <recommendedName>
        <fullName evidence="7">POU domain protein</fullName>
    </recommendedName>
</protein>
<evidence type="ECO:0000256" key="4">
    <source>
        <dbReference type="ARBA" id="ARBA00023242"/>
    </source>
</evidence>
<evidence type="ECO:0000256" key="6">
    <source>
        <dbReference type="RuleBase" id="RU000682"/>
    </source>
</evidence>
<dbReference type="SUPFAM" id="SSF46689">
    <property type="entry name" value="Homeodomain-like"/>
    <property type="match status" value="1"/>
</dbReference>
<dbReference type="AlphaFoldDB" id="A0A814Q3E9"/>
<dbReference type="PROSITE" id="PS50071">
    <property type="entry name" value="HOMEOBOX_2"/>
    <property type="match status" value="1"/>
</dbReference>
<name>A0A814Q3E9_9BILA</name>
<proteinExistence type="inferred from homology"/>
<keyword evidence="2 5" id="KW-0238">DNA-binding</keyword>
<dbReference type="GO" id="GO:0000978">
    <property type="term" value="F:RNA polymerase II cis-regulatory region sequence-specific DNA binding"/>
    <property type="evidence" value="ECO:0007669"/>
    <property type="project" value="TreeGrafter"/>
</dbReference>
<dbReference type="SMART" id="SM00352">
    <property type="entry name" value="POU"/>
    <property type="match status" value="2"/>
</dbReference>
<feature type="domain" description="Homeobox" evidence="8">
    <location>
        <begin position="267"/>
        <end position="327"/>
    </location>
</feature>
<dbReference type="CDD" id="cd00086">
    <property type="entry name" value="homeodomain"/>
    <property type="match status" value="1"/>
</dbReference>
<dbReference type="InterPro" id="IPR001356">
    <property type="entry name" value="HD"/>
</dbReference>
<dbReference type="PROSITE" id="PS51179">
    <property type="entry name" value="POU_3"/>
    <property type="match status" value="1"/>
</dbReference>
<dbReference type="EMBL" id="CAJNOE010000278">
    <property type="protein sequence ID" value="CAF1113966.1"/>
    <property type="molecule type" value="Genomic_DNA"/>
</dbReference>
<keyword evidence="4 5" id="KW-0539">Nucleus</keyword>
<dbReference type="InterPro" id="IPR013847">
    <property type="entry name" value="POU"/>
</dbReference>
<evidence type="ECO:0000256" key="2">
    <source>
        <dbReference type="ARBA" id="ARBA00023125"/>
    </source>
</evidence>
<dbReference type="PANTHER" id="PTHR11636">
    <property type="entry name" value="POU DOMAIN"/>
    <property type="match status" value="1"/>
</dbReference>
<dbReference type="PROSITE" id="PS00035">
    <property type="entry name" value="POU_1"/>
    <property type="match status" value="2"/>
</dbReference>
<dbReference type="InterPro" id="IPR050255">
    <property type="entry name" value="POU_domain_TF"/>
</dbReference>
<dbReference type="PROSITE" id="PS00465">
    <property type="entry name" value="POU_2"/>
    <property type="match status" value="1"/>
</dbReference>
<dbReference type="Pfam" id="PF00046">
    <property type="entry name" value="Homeodomain"/>
    <property type="match status" value="1"/>
</dbReference>
<evidence type="ECO:0000256" key="7">
    <source>
        <dbReference type="RuleBase" id="RU361194"/>
    </source>
</evidence>
<keyword evidence="3 5" id="KW-0371">Homeobox</keyword>
<dbReference type="PRINTS" id="PR00028">
    <property type="entry name" value="POUDOMAIN"/>
</dbReference>
<evidence type="ECO:0000256" key="1">
    <source>
        <dbReference type="ARBA" id="ARBA00004123"/>
    </source>
</evidence>
<feature type="domain" description="POU-specific" evidence="9">
    <location>
        <begin position="170"/>
        <end position="244"/>
    </location>
</feature>
<gene>
    <name evidence="10" type="ORF">IZO911_LOCUS23752</name>
</gene>
<dbReference type="Gene3D" id="1.10.10.60">
    <property type="entry name" value="Homeodomain-like"/>
    <property type="match status" value="1"/>
</dbReference>
<dbReference type="SMART" id="SM00389">
    <property type="entry name" value="HOX"/>
    <property type="match status" value="1"/>
</dbReference>
<evidence type="ECO:0000256" key="3">
    <source>
        <dbReference type="ARBA" id="ARBA00023155"/>
    </source>
</evidence>
<dbReference type="GO" id="GO:0005634">
    <property type="term" value="C:nucleus"/>
    <property type="evidence" value="ECO:0007669"/>
    <property type="project" value="UniProtKB-SubCell"/>
</dbReference>
<sequence>MNPFYSSFLSHLTSQQQQQQLLLTQFLLSGATCPPVNPLANALQFLLHNSALFLQQQNLSSSLIDSNKPNESISPVNLKHKHDLNISVPIDCSLSDTNGKSTLDDDDNSPTIATTLATLPNNNETTTIDGINLEEIKQFAKIFKLRRLALGLTQTQVGQALSVTHETTTIDGINLEEIKQFAKIFKLRRLALGLTQTQVGQALSVTRGPAYSQSAICRFEKLDITPKSASKIKPVLEKWMREAELKYADRLKNGPANLQDLVTDLNTRKRKRRTSFTPQALEKLNDAFELNTHPSGIDMSSLAQDLNYDREVIRVWFCNKRQALKNSVKKFKSNEINEDNESTSSLLMDNNLSDTTNYFKAEQDEILS</sequence>
<dbReference type="Gene3D" id="1.10.260.40">
    <property type="entry name" value="lambda repressor-like DNA-binding domains"/>
    <property type="match status" value="2"/>
</dbReference>
<evidence type="ECO:0000313" key="10">
    <source>
        <dbReference type="EMBL" id="CAF1113966.1"/>
    </source>
</evidence>